<proteinExistence type="predicted"/>
<reference evidence="1 2" key="1">
    <citation type="submission" date="2018-08" db="EMBL/GenBank/DDBJ databases">
        <title>A genome reference for cultivated species of the human gut microbiota.</title>
        <authorList>
            <person name="Zou Y."/>
            <person name="Xue W."/>
            <person name="Luo G."/>
        </authorList>
    </citation>
    <scope>NUCLEOTIDE SEQUENCE [LARGE SCALE GENOMIC DNA]</scope>
    <source>
        <strain evidence="1 2">AF43-2</strain>
    </source>
</reference>
<dbReference type="EMBL" id="QRNN01000065">
    <property type="protein sequence ID" value="RHK46745.1"/>
    <property type="molecule type" value="Genomic_DNA"/>
</dbReference>
<dbReference type="PROSITE" id="PS51257">
    <property type="entry name" value="PROKAR_LIPOPROTEIN"/>
    <property type="match status" value="1"/>
</dbReference>
<dbReference type="AlphaFoldDB" id="A0AA92V3Z6"/>
<protein>
    <submittedName>
        <fullName evidence="1">Uncharacterized protein</fullName>
    </submittedName>
</protein>
<dbReference type="Proteomes" id="UP000284562">
    <property type="component" value="Unassembled WGS sequence"/>
</dbReference>
<sequence length="168" mass="19267">MGMKKTILYSLLAILVFSLCSCGEKKKSREQQVDEFRSELTEEDTAAMLKLCDDAMAQLKAKDYNAVLANLHEYTDSTQEVKPLTEKTRQRYLNKFKMFPVLDYTRVYYSFQLQGCNDVKYDVTFATAKQAGTAEPAKTAYMFNPVKVDGTWKLCVKTATDEIDMNMR</sequence>
<name>A0AA92V3Z6_9BACT</name>
<comment type="caution">
    <text evidence="1">The sequence shown here is derived from an EMBL/GenBank/DDBJ whole genome shotgun (WGS) entry which is preliminary data.</text>
</comment>
<accession>A0AA92V3Z6</accession>
<organism evidence="1 2">
    <name type="scientific">Segatella copri</name>
    <dbReference type="NCBI Taxonomy" id="165179"/>
    <lineage>
        <taxon>Bacteria</taxon>
        <taxon>Pseudomonadati</taxon>
        <taxon>Bacteroidota</taxon>
        <taxon>Bacteroidia</taxon>
        <taxon>Bacteroidales</taxon>
        <taxon>Prevotellaceae</taxon>
        <taxon>Segatella</taxon>
    </lineage>
</organism>
<evidence type="ECO:0000313" key="1">
    <source>
        <dbReference type="EMBL" id="RHK46745.1"/>
    </source>
</evidence>
<evidence type="ECO:0000313" key="2">
    <source>
        <dbReference type="Proteomes" id="UP000284562"/>
    </source>
</evidence>
<gene>
    <name evidence="1" type="ORF">DW064_12780</name>
</gene>